<proteinExistence type="predicted"/>
<reference evidence="3 4" key="1">
    <citation type="journal article" date="2013" name="Genome Announc.">
        <title>Draft Genome Sequence of Desulfotignum phosphitoxidans DSM 13687 Strain FiPS-3.</title>
        <authorList>
            <person name="Poehlein A."/>
            <person name="Daniel R."/>
            <person name="Simeonova D.D."/>
        </authorList>
    </citation>
    <scope>NUCLEOTIDE SEQUENCE [LARGE SCALE GENOMIC DNA]</scope>
    <source>
        <strain evidence="3 4">DSM 13687</strain>
    </source>
</reference>
<feature type="domain" description="AsmA" evidence="2">
    <location>
        <begin position="135"/>
        <end position="395"/>
    </location>
</feature>
<evidence type="ECO:0000313" key="3">
    <source>
        <dbReference type="EMBL" id="EMS80965.1"/>
    </source>
</evidence>
<dbReference type="GO" id="GO:0090313">
    <property type="term" value="P:regulation of protein targeting to membrane"/>
    <property type="evidence" value="ECO:0007669"/>
    <property type="project" value="TreeGrafter"/>
</dbReference>
<organism evidence="3 4">
    <name type="scientific">Desulfotignum phosphitoxidans DSM 13687</name>
    <dbReference type="NCBI Taxonomy" id="1286635"/>
    <lineage>
        <taxon>Bacteria</taxon>
        <taxon>Pseudomonadati</taxon>
        <taxon>Thermodesulfobacteriota</taxon>
        <taxon>Desulfobacteria</taxon>
        <taxon>Desulfobacterales</taxon>
        <taxon>Desulfobacteraceae</taxon>
        <taxon>Desulfotignum</taxon>
    </lineage>
</organism>
<dbReference type="Pfam" id="PF05170">
    <property type="entry name" value="AsmA"/>
    <property type="match status" value="1"/>
</dbReference>
<comment type="caution">
    <text evidence="3">The sequence shown here is derived from an EMBL/GenBank/DDBJ whole genome shotgun (WGS) entry which is preliminary data.</text>
</comment>
<dbReference type="GO" id="GO:0005886">
    <property type="term" value="C:plasma membrane"/>
    <property type="evidence" value="ECO:0007669"/>
    <property type="project" value="TreeGrafter"/>
</dbReference>
<dbReference type="RefSeq" id="WP_006963550.1">
    <property type="nucleotide sequence ID" value="NZ_APJX01000001.1"/>
</dbReference>
<protein>
    <submittedName>
        <fullName evidence="3">Outer membrane assembly protein AsmA</fullName>
    </submittedName>
</protein>
<evidence type="ECO:0000313" key="4">
    <source>
        <dbReference type="Proteomes" id="UP000014216"/>
    </source>
</evidence>
<dbReference type="PANTHER" id="PTHR30441">
    <property type="entry name" value="DUF748 DOMAIN-CONTAINING PROTEIN"/>
    <property type="match status" value="1"/>
</dbReference>
<evidence type="ECO:0000256" key="1">
    <source>
        <dbReference type="SAM" id="MobiDB-lite"/>
    </source>
</evidence>
<dbReference type="AlphaFoldDB" id="S0G210"/>
<sequence length="510" mass="54054">MVEDFTISDGQVVFSDKAAGLKKQITDLNLTLGDISLDKPVQIDFTARMDEKPVSLNGNIGPMGNNPGKSDIDFDLVMKALGVMDVTLAGKLSDPSNDPRVDMDLDVAPFSLRKLMAELEQTFFMETADPAVFEKIALRTHISGNASAVSLARGQMTLDDTSLTFSGAAKAFDKPDVAFDLALDQIDLDRYLPPAQEKPKAGSPSSNGKKGAASGSSPDYGPLRKLVLDGKLKIGQMTASNMTVSDMTTHVTARNGQIALDPFSLNLYQGSLASTLGVDVRKKSPVTRINLDLNGIQAGPLIRDAMEKDLISGSLTGDAVLTMAGDTADQIKKTLDGKGKMTFTDGAVEGIDIAGMVRNAAAKAGLGQPVTEKPRTDFAELSLPFSVGQGIFNIMDAGLKSPLLRVNAGGQAYLLKETLDIRVEPKLVGTLKGQGDTADRTGIMVPLRVTGPFASPKIRPDLAGLLGGGLPDKEKIKEMIDTKKLPATDTKSLEEEGKKVLKGLLPGLQN</sequence>
<evidence type="ECO:0000259" key="2">
    <source>
        <dbReference type="Pfam" id="PF05170"/>
    </source>
</evidence>
<dbReference type="EMBL" id="APJX01000001">
    <property type="protein sequence ID" value="EMS80965.1"/>
    <property type="molecule type" value="Genomic_DNA"/>
</dbReference>
<name>S0G210_9BACT</name>
<accession>S0G210</accession>
<feature type="region of interest" description="Disordered" evidence="1">
    <location>
        <begin position="194"/>
        <end position="222"/>
    </location>
</feature>
<dbReference type="InterPro" id="IPR007844">
    <property type="entry name" value="AsmA"/>
</dbReference>
<dbReference type="Proteomes" id="UP000014216">
    <property type="component" value="Unassembled WGS sequence"/>
</dbReference>
<keyword evidence="4" id="KW-1185">Reference proteome</keyword>
<gene>
    <name evidence="3" type="primary">asmA1</name>
    <name evidence="3" type="ORF">Dpo_1c00960</name>
</gene>
<dbReference type="PANTHER" id="PTHR30441:SF4">
    <property type="entry name" value="PROTEIN ASMA"/>
    <property type="match status" value="1"/>
</dbReference>
<dbReference type="InterPro" id="IPR052894">
    <property type="entry name" value="AsmA-related"/>
</dbReference>
<dbReference type="OrthoDB" id="9766390at2"/>
<feature type="compositionally biased region" description="Low complexity" evidence="1">
    <location>
        <begin position="201"/>
        <end position="218"/>
    </location>
</feature>